<evidence type="ECO:0000256" key="1">
    <source>
        <dbReference type="SAM" id="Phobius"/>
    </source>
</evidence>
<dbReference type="InterPro" id="IPR037126">
    <property type="entry name" value="PdaC/RsiV-like_sf"/>
</dbReference>
<dbReference type="AlphaFoldDB" id="A0A7D3XJE5"/>
<keyword evidence="1" id="KW-0472">Membrane</keyword>
<dbReference type="Pfam" id="PF13739">
    <property type="entry name" value="PdaC"/>
    <property type="match status" value="1"/>
</dbReference>
<organism evidence="4 5">
    <name type="scientific">Tenuifilum thalassicum</name>
    <dbReference type="NCBI Taxonomy" id="2590900"/>
    <lineage>
        <taxon>Bacteria</taxon>
        <taxon>Pseudomonadati</taxon>
        <taxon>Bacteroidota</taxon>
        <taxon>Bacteroidia</taxon>
        <taxon>Bacteroidales</taxon>
        <taxon>Tenuifilaceae</taxon>
        <taxon>Tenuifilum</taxon>
    </lineage>
</organism>
<keyword evidence="1" id="KW-0812">Transmembrane</keyword>
<dbReference type="RefSeq" id="WP_173072325.1">
    <property type="nucleotide sequence ID" value="NZ_CP041345.1"/>
</dbReference>
<dbReference type="Pfam" id="PF11738">
    <property type="entry name" value="DUF3298"/>
    <property type="match status" value="1"/>
</dbReference>
<reference evidence="4 5" key="1">
    <citation type="submission" date="2019-07" db="EMBL/GenBank/DDBJ databases">
        <title>Thalassofilum flectens gen. nov., sp. nov., a novel moderate thermophilic anaerobe from a shallow sea hot spring in Kunashir Island (Russia), representing a new family in the order Bacteroidales, and proposal of Thalassofilacea fam. nov.</title>
        <authorList>
            <person name="Kochetkova T.V."/>
            <person name="Podosokorskaya O.A."/>
            <person name="Novikov A."/>
            <person name="Elcheninov A.G."/>
            <person name="Toshchakov S.V."/>
            <person name="Kublanov I.V."/>
        </authorList>
    </citation>
    <scope>NUCLEOTIDE SEQUENCE [LARGE SCALE GENOMIC DNA]</scope>
    <source>
        <strain evidence="4 5">38-H</strain>
    </source>
</reference>
<keyword evidence="5" id="KW-1185">Reference proteome</keyword>
<proteinExistence type="predicted"/>
<sequence length="267" mass="31093">MNRTNLYRILGILAVLAIAYYGYTFYVATKTSEIEFLPDSVVYKRGCYKPDSLCLKIIYRFPVAHGLGSSRLEKVIVSDYLEMVDLSNIKSRYPYLKDALVNSAMGYDTSFVEYAKQFGSQSTWFINIDYKVIYRTSRLLSIRYHQNSYLGGAHNMYEYHYLIIDLKKSNKLALSDLITDKNRFTTIAQKVFTEQILNDTNDNTDYWLAPNNTFILPKEFGLTAKGILFHYNVYEIASYSRGDIELLIPYDDIKDILVEKYRKELIN</sequence>
<dbReference type="KEGG" id="ttz:FHG85_00505"/>
<accession>A0A7D3XJE5</accession>
<dbReference type="Proteomes" id="UP000500961">
    <property type="component" value="Chromosome"/>
</dbReference>
<dbReference type="InterPro" id="IPR025303">
    <property type="entry name" value="PdaC"/>
</dbReference>
<feature type="domain" description="Deacetylase PdaC" evidence="3">
    <location>
        <begin position="51"/>
        <end position="156"/>
    </location>
</feature>
<protein>
    <submittedName>
        <fullName evidence="4">DUF3298 and DUF4163 domain-containing protein</fullName>
    </submittedName>
</protein>
<dbReference type="Gene3D" id="3.30.565.40">
    <property type="entry name" value="Fervidobacterium nodosum Rt17-B1 like"/>
    <property type="match status" value="1"/>
</dbReference>
<evidence type="ECO:0000313" key="5">
    <source>
        <dbReference type="Proteomes" id="UP000500961"/>
    </source>
</evidence>
<feature type="domain" description="DUF3298" evidence="2">
    <location>
        <begin position="175"/>
        <end position="251"/>
    </location>
</feature>
<name>A0A7D3XJE5_9BACT</name>
<gene>
    <name evidence="4" type="ORF">FHG85_00505</name>
</gene>
<feature type="transmembrane region" description="Helical" evidence="1">
    <location>
        <begin position="6"/>
        <end position="28"/>
    </location>
</feature>
<dbReference type="EMBL" id="CP041345">
    <property type="protein sequence ID" value="QKG78810.1"/>
    <property type="molecule type" value="Genomic_DNA"/>
</dbReference>
<keyword evidence="1" id="KW-1133">Transmembrane helix</keyword>
<dbReference type="Gene3D" id="3.90.640.20">
    <property type="entry name" value="Heat-shock cognate protein, ATPase"/>
    <property type="match status" value="1"/>
</dbReference>
<evidence type="ECO:0000313" key="4">
    <source>
        <dbReference type="EMBL" id="QKG78810.1"/>
    </source>
</evidence>
<dbReference type="InterPro" id="IPR021729">
    <property type="entry name" value="DUF3298"/>
</dbReference>
<evidence type="ECO:0000259" key="2">
    <source>
        <dbReference type="Pfam" id="PF11738"/>
    </source>
</evidence>
<evidence type="ECO:0000259" key="3">
    <source>
        <dbReference type="Pfam" id="PF13739"/>
    </source>
</evidence>